<dbReference type="InterPro" id="IPR000825">
    <property type="entry name" value="SUF_FeS_clus_asmbl_SufBD_core"/>
</dbReference>
<proteinExistence type="inferred from homology"/>
<evidence type="ECO:0000313" key="4">
    <source>
        <dbReference type="Proteomes" id="UP001500051"/>
    </source>
</evidence>
<evidence type="ECO:0000256" key="1">
    <source>
        <dbReference type="ARBA" id="ARBA00043967"/>
    </source>
</evidence>
<dbReference type="Proteomes" id="UP001500051">
    <property type="component" value="Unassembled WGS sequence"/>
</dbReference>
<dbReference type="InterPro" id="IPR055346">
    <property type="entry name" value="Fe-S_cluster_assembly_SufBD"/>
</dbReference>
<keyword evidence="4" id="KW-1185">Reference proteome</keyword>
<organism evidence="3 4">
    <name type="scientific">Microlunatus aurantiacus</name>
    <dbReference type="NCBI Taxonomy" id="446786"/>
    <lineage>
        <taxon>Bacteria</taxon>
        <taxon>Bacillati</taxon>
        <taxon>Actinomycetota</taxon>
        <taxon>Actinomycetes</taxon>
        <taxon>Propionibacteriales</taxon>
        <taxon>Propionibacteriaceae</taxon>
        <taxon>Microlunatus</taxon>
    </lineage>
</organism>
<dbReference type="NCBIfam" id="TIGR01981">
    <property type="entry name" value="sufD"/>
    <property type="match status" value="1"/>
</dbReference>
<dbReference type="InterPro" id="IPR037284">
    <property type="entry name" value="SUF_FeS_clus_asmbl_SufBD_sf"/>
</dbReference>
<reference evidence="4" key="1">
    <citation type="journal article" date="2019" name="Int. J. Syst. Evol. Microbiol.">
        <title>The Global Catalogue of Microorganisms (GCM) 10K type strain sequencing project: providing services to taxonomists for standard genome sequencing and annotation.</title>
        <authorList>
            <consortium name="The Broad Institute Genomics Platform"/>
            <consortium name="The Broad Institute Genome Sequencing Center for Infectious Disease"/>
            <person name="Wu L."/>
            <person name="Ma J."/>
        </authorList>
    </citation>
    <scope>NUCLEOTIDE SEQUENCE [LARGE SCALE GENOMIC DNA]</scope>
    <source>
        <strain evidence="4">JCM 16548</strain>
    </source>
</reference>
<dbReference type="PANTHER" id="PTHR43575">
    <property type="entry name" value="PROTEIN ABCI7, CHLOROPLASTIC"/>
    <property type="match status" value="1"/>
</dbReference>
<name>A0ABP7DP30_9ACTN</name>
<gene>
    <name evidence="3" type="primary">sufD</name>
    <name evidence="3" type="ORF">GCM10022204_27960</name>
</gene>
<dbReference type="EMBL" id="BAAAYX010000013">
    <property type="protein sequence ID" value="GAA3708342.1"/>
    <property type="molecule type" value="Genomic_DNA"/>
</dbReference>
<evidence type="ECO:0000259" key="2">
    <source>
        <dbReference type="Pfam" id="PF01458"/>
    </source>
</evidence>
<dbReference type="RefSeq" id="WP_344813006.1">
    <property type="nucleotide sequence ID" value="NZ_BAAAYX010000013.1"/>
</dbReference>
<protein>
    <submittedName>
        <fullName evidence="3">Fe-S cluster assembly protein SufD</fullName>
    </submittedName>
</protein>
<feature type="domain" description="SUF system FeS cluster assembly SufBD core" evidence="2">
    <location>
        <begin position="153"/>
        <end position="376"/>
    </location>
</feature>
<dbReference type="InterPro" id="IPR011542">
    <property type="entry name" value="SUF_FeS_clus_asmbl_SufD"/>
</dbReference>
<comment type="similarity">
    <text evidence="1">Belongs to the iron-sulfur cluster assembly SufBD family.</text>
</comment>
<dbReference type="SUPFAM" id="SSF101960">
    <property type="entry name" value="Stabilizer of iron transporter SufD"/>
    <property type="match status" value="1"/>
</dbReference>
<dbReference type="PANTHER" id="PTHR43575:SF1">
    <property type="entry name" value="PROTEIN ABCI7, CHLOROPLASTIC"/>
    <property type="match status" value="1"/>
</dbReference>
<comment type="caution">
    <text evidence="3">The sequence shown here is derived from an EMBL/GenBank/DDBJ whole genome shotgun (WGS) entry which is preliminary data.</text>
</comment>
<sequence length="418" mass="44101">MTVVDEAAPSPLSSAPNVAGAVETTDTVASHLHPAGSWAVEDHPVPNGLEEVWRFTPLKRLRKLHADAPLGTGSVTVDSSAHDDLSIRTVSGAELADWRGLSGYVPIDRTSARVFAETDTSLVVEVPAEVQAIKPIVITLHGNGIDAAGSGVAEGGHLVIKLGRFARATVLLVHDGSATYGQVVEIVLEDGAEATVTTIQNWADDTVHLAQHAAKIGRDATLKHVAVTFGGDVVRINAGVEYAAPGGTAEMLGLYFVDAGQHLEHRLFVDHNQPRTRSNVDYRGALQGKGAHSVWIGDVLIRKVAEGIETYESNKNLVLTDGCRADSVPNLEIETGEIAGAGHASTTGRFDDEQLFYLRSRGIDEAEARRLVVHGFFADIIRRIGVPSIEETLLTALEAELAITVGAPAGAAVDGGTA</sequence>
<dbReference type="Pfam" id="PF01458">
    <property type="entry name" value="SUFBD_core"/>
    <property type="match status" value="1"/>
</dbReference>
<evidence type="ECO:0000313" key="3">
    <source>
        <dbReference type="EMBL" id="GAA3708342.1"/>
    </source>
</evidence>
<accession>A0ABP7DP30</accession>